<evidence type="ECO:0000313" key="4">
    <source>
        <dbReference type="EMBL" id="PRR78662.1"/>
    </source>
</evidence>
<dbReference type="SUPFAM" id="SSF53850">
    <property type="entry name" value="Periplasmic binding protein-like II"/>
    <property type="match status" value="1"/>
</dbReference>
<dbReference type="InterPro" id="IPR006059">
    <property type="entry name" value="SBP"/>
</dbReference>
<evidence type="ECO:0000256" key="3">
    <source>
        <dbReference type="ARBA" id="ARBA00022729"/>
    </source>
</evidence>
<dbReference type="Pfam" id="PF13416">
    <property type="entry name" value="SBP_bac_8"/>
    <property type="match status" value="1"/>
</dbReference>
<organism evidence="4 5">
    <name type="scientific">Clostridium liquoris</name>
    <dbReference type="NCBI Taxonomy" id="1289519"/>
    <lineage>
        <taxon>Bacteria</taxon>
        <taxon>Bacillati</taxon>
        <taxon>Bacillota</taxon>
        <taxon>Clostridia</taxon>
        <taxon>Eubacteriales</taxon>
        <taxon>Clostridiaceae</taxon>
        <taxon>Clostridium</taxon>
    </lineage>
</organism>
<sequence length="396" mass="46150">MKKRKIMMMFIIFISIFTLMGCNSKKESSEGVNRKLRGKINIAVDKQRINYINTYVNEFNKMYPNVKIDVKEDNNIYKPQDDISKESMDMIVVKNEYTQYFLNNFTKNFLDISDNISPYKGNFSKGELGNVSFNNKIYGIPLDRNPYVMIYRKDIFDKCKINIDDIRTWDDYIDAGKIINKTLKGNYKFLWEEDKSYLYKILLSQLGENYTDKNGDWTMDSHNSTKALEMIKKIRDENFILGKNSNATLLEEIKKGKLAATICSINDINLIMSKLPEMKDKLLVGKIPGFELGGNRDVSMNGYNMLVLNNGKNKETVSAFLQFMLKDEKLQLELFLNKGVFPANLNIYKAEEFNKNVEYFNDKIWLLASNIQKQAPDIIYPVNFPEIEKVIKKSFH</sequence>
<dbReference type="EMBL" id="PVXO01000038">
    <property type="protein sequence ID" value="PRR78662.1"/>
    <property type="molecule type" value="Genomic_DNA"/>
</dbReference>
<dbReference type="PROSITE" id="PS51257">
    <property type="entry name" value="PROKAR_LIPOPROTEIN"/>
    <property type="match status" value="1"/>
</dbReference>
<comment type="caution">
    <text evidence="4">The sequence shown here is derived from an EMBL/GenBank/DDBJ whole genome shotgun (WGS) entry which is preliminary data.</text>
</comment>
<dbReference type="GO" id="GO:0042956">
    <property type="term" value="P:maltodextrin transmembrane transport"/>
    <property type="evidence" value="ECO:0007669"/>
    <property type="project" value="TreeGrafter"/>
</dbReference>
<keyword evidence="2" id="KW-0813">Transport</keyword>
<dbReference type="PANTHER" id="PTHR30061:SF50">
    <property type="entry name" value="MALTOSE_MALTODEXTRIN-BINDING PERIPLASMIC PROTEIN"/>
    <property type="match status" value="1"/>
</dbReference>
<dbReference type="GO" id="GO:0015768">
    <property type="term" value="P:maltose transport"/>
    <property type="evidence" value="ECO:0007669"/>
    <property type="project" value="TreeGrafter"/>
</dbReference>
<keyword evidence="3" id="KW-0732">Signal</keyword>
<evidence type="ECO:0000313" key="5">
    <source>
        <dbReference type="Proteomes" id="UP000239706"/>
    </source>
</evidence>
<name>A0A2T0B473_9CLOT</name>
<dbReference type="OrthoDB" id="9768630at2"/>
<comment type="similarity">
    <text evidence="1">Belongs to the bacterial solute-binding protein 1 family.</text>
</comment>
<evidence type="ECO:0000256" key="2">
    <source>
        <dbReference type="ARBA" id="ARBA00022448"/>
    </source>
</evidence>
<dbReference type="AlphaFoldDB" id="A0A2T0B473"/>
<dbReference type="RefSeq" id="WP_106063553.1">
    <property type="nucleotide sequence ID" value="NZ_PVXO01000038.1"/>
</dbReference>
<dbReference type="GO" id="GO:1901982">
    <property type="term" value="F:maltose binding"/>
    <property type="evidence" value="ECO:0007669"/>
    <property type="project" value="TreeGrafter"/>
</dbReference>
<dbReference type="GO" id="GO:0055052">
    <property type="term" value="C:ATP-binding cassette (ABC) transporter complex, substrate-binding subunit-containing"/>
    <property type="evidence" value="ECO:0007669"/>
    <property type="project" value="TreeGrafter"/>
</dbReference>
<proteinExistence type="inferred from homology"/>
<dbReference type="Proteomes" id="UP000239706">
    <property type="component" value="Unassembled WGS sequence"/>
</dbReference>
<dbReference type="PANTHER" id="PTHR30061">
    <property type="entry name" value="MALTOSE-BINDING PERIPLASMIC PROTEIN"/>
    <property type="match status" value="1"/>
</dbReference>
<evidence type="ECO:0000256" key="1">
    <source>
        <dbReference type="ARBA" id="ARBA00008520"/>
    </source>
</evidence>
<dbReference type="Gene3D" id="3.40.190.10">
    <property type="entry name" value="Periplasmic binding protein-like II"/>
    <property type="match status" value="1"/>
</dbReference>
<accession>A0A2T0B473</accession>
<protein>
    <submittedName>
        <fullName evidence="4">Putative arabinose-binding protein</fullName>
    </submittedName>
</protein>
<keyword evidence="5" id="KW-1185">Reference proteome</keyword>
<gene>
    <name evidence="4" type="primary">araN</name>
    <name evidence="4" type="ORF">CLLI_14360</name>
</gene>
<reference evidence="4 5" key="1">
    <citation type="submission" date="2018-03" db="EMBL/GenBank/DDBJ databases">
        <title>Genome sequence of Clostridium liquoris DSM 100320.</title>
        <authorList>
            <person name="Poehlein A."/>
            <person name="Daniel R."/>
        </authorList>
    </citation>
    <scope>NUCLEOTIDE SEQUENCE [LARGE SCALE GENOMIC DNA]</scope>
    <source>
        <strain evidence="4 5">DSM 100320</strain>
    </source>
</reference>